<sequence length="131" mass="13417">MATFTPKINLPKPVPNVETDWAFRLNEGLDILDDTMLTTNVSGVGSITVTDDGSGNVTISGTDEVGEGGSSFIPNALVGSDGITVTSGDPTDDIAGFRGEFVNASGTLQTSIDAIDASVTLQEAYDNGDGT</sequence>
<gene>
    <name evidence="1" type="ORF">LCGC14_1693540</name>
</gene>
<protein>
    <submittedName>
        <fullName evidence="1">Uncharacterized protein</fullName>
    </submittedName>
</protein>
<organism evidence="1">
    <name type="scientific">marine sediment metagenome</name>
    <dbReference type="NCBI Taxonomy" id="412755"/>
    <lineage>
        <taxon>unclassified sequences</taxon>
        <taxon>metagenomes</taxon>
        <taxon>ecological metagenomes</taxon>
    </lineage>
</organism>
<proteinExistence type="predicted"/>
<name>A0A0F9KK57_9ZZZZ</name>
<feature type="non-terminal residue" evidence="1">
    <location>
        <position position="131"/>
    </location>
</feature>
<evidence type="ECO:0000313" key="1">
    <source>
        <dbReference type="EMBL" id="KKM15680.1"/>
    </source>
</evidence>
<comment type="caution">
    <text evidence="1">The sequence shown here is derived from an EMBL/GenBank/DDBJ whole genome shotgun (WGS) entry which is preliminary data.</text>
</comment>
<dbReference type="AlphaFoldDB" id="A0A0F9KK57"/>
<accession>A0A0F9KK57</accession>
<reference evidence="1" key="1">
    <citation type="journal article" date="2015" name="Nature">
        <title>Complex archaea that bridge the gap between prokaryotes and eukaryotes.</title>
        <authorList>
            <person name="Spang A."/>
            <person name="Saw J.H."/>
            <person name="Jorgensen S.L."/>
            <person name="Zaremba-Niedzwiedzka K."/>
            <person name="Martijn J."/>
            <person name="Lind A.E."/>
            <person name="van Eijk R."/>
            <person name="Schleper C."/>
            <person name="Guy L."/>
            <person name="Ettema T.J."/>
        </authorList>
    </citation>
    <scope>NUCLEOTIDE SEQUENCE</scope>
</reference>
<dbReference type="EMBL" id="LAZR01014846">
    <property type="protein sequence ID" value="KKM15680.1"/>
    <property type="molecule type" value="Genomic_DNA"/>
</dbReference>